<feature type="non-terminal residue" evidence="6">
    <location>
        <position position="1"/>
    </location>
</feature>
<organism evidence="6">
    <name type="scientific">Anthurium amnicola</name>
    <dbReference type="NCBI Taxonomy" id="1678845"/>
    <lineage>
        <taxon>Eukaryota</taxon>
        <taxon>Viridiplantae</taxon>
        <taxon>Streptophyta</taxon>
        <taxon>Embryophyta</taxon>
        <taxon>Tracheophyta</taxon>
        <taxon>Spermatophyta</taxon>
        <taxon>Magnoliopsida</taxon>
        <taxon>Liliopsida</taxon>
        <taxon>Araceae</taxon>
        <taxon>Pothoideae</taxon>
        <taxon>Potheae</taxon>
        <taxon>Anthurium</taxon>
    </lineage>
</organism>
<keyword evidence="2" id="KW-0333">Golgi apparatus</keyword>
<comment type="subcellular location">
    <subcellularLocation>
        <location evidence="1">Golgi apparatus</location>
    </subcellularLocation>
</comment>
<feature type="coiled-coil region" evidence="4">
    <location>
        <begin position="608"/>
        <end position="663"/>
    </location>
</feature>
<dbReference type="GO" id="GO:0031267">
    <property type="term" value="F:small GTPase binding"/>
    <property type="evidence" value="ECO:0007669"/>
    <property type="project" value="TreeGrafter"/>
</dbReference>
<dbReference type="GO" id="GO:0005794">
    <property type="term" value="C:Golgi apparatus"/>
    <property type="evidence" value="ECO:0007669"/>
    <property type="project" value="UniProtKB-SubCell"/>
</dbReference>
<reference evidence="6" key="1">
    <citation type="submission" date="2015-07" db="EMBL/GenBank/DDBJ databases">
        <title>Transcriptome Assembly of Anthurium amnicola.</title>
        <authorList>
            <person name="Suzuki J."/>
        </authorList>
    </citation>
    <scope>NUCLEOTIDE SEQUENCE</scope>
</reference>
<dbReference type="PANTHER" id="PTHR18921">
    <property type="entry name" value="MYOSIN HEAVY CHAIN - RELATED"/>
    <property type="match status" value="1"/>
</dbReference>
<feature type="region of interest" description="Disordered" evidence="5">
    <location>
        <begin position="845"/>
        <end position="864"/>
    </location>
</feature>
<feature type="compositionally biased region" description="Polar residues" evidence="5">
    <location>
        <begin position="845"/>
        <end position="856"/>
    </location>
</feature>
<dbReference type="EMBL" id="GDJX01023686">
    <property type="protein sequence ID" value="JAT44250.1"/>
    <property type="molecule type" value="Transcribed_RNA"/>
</dbReference>
<evidence type="ECO:0000256" key="1">
    <source>
        <dbReference type="ARBA" id="ARBA00004555"/>
    </source>
</evidence>
<evidence type="ECO:0000313" key="6">
    <source>
        <dbReference type="EMBL" id="JAT44250.1"/>
    </source>
</evidence>
<dbReference type="PANTHER" id="PTHR18921:SF2">
    <property type="entry name" value="THYROID RECEPTOR-INTERACTING PROTEIN 11"/>
    <property type="match status" value="1"/>
</dbReference>
<accession>A0A1D1XPC1</accession>
<sequence>RNSSFNTFFRPLQISCLTILIIRIKKKAYRNARACLPQIHLALRNPSLLPAQFRDFCSNFIYFSPIFWWIRCGGRRVGRATGDRMMRNSIAAYKESLSRIAGDVQDAADELEIPAPRAGEDAWFSDRRASHRFAQSTSPVGSPVGNGFNSGSRAEIELHKAEVQRLKTSEAEIKTLAVNYAAMLREKEEELSRMHEENSSLRKSLEAKTAVSHVSAVENLEGSADQSPSRQHKHTSQTISQSAVNNGHRGISRQELLTNGSVQPSQFEGVQQKMDKKVTNFHDNEKELGYLVNGNGRVMLPTEAKYASEIKELKAQLNNECENLANIELTIQDQRKQNDSLQKEVHDLKMEKKKMSMEMKELQKDVDMKVSEIKRLHLELNRRDLDEESDESPDRLKDAVLTLQNENTKLKMEKAELEATLKHRMEHRQEKTETNDSELSNKSDNLNEVKEEMTKKTSQLENTLIVTCKEKDKAVQELNRLKQHLLDKELEESDKMDEDSKLIEELQTSVAMQRAHILKLEKALKQESVKNAEINKMKSDELSQANEIINGLKQKVANYMNTWESKNVELLNLQTALGQYYAETEAKERLERDVVLAREESAKLSLLLKASNEQLERSKKEKEEVISKLAHAERMLAEGKLTVQKLQEDNSKLRHTLEQSMTRINRMSLDSDYSVDRRIVIKLLVTYFERNHSKEVLDLMVRMLGFSEEEKQRIGLAQQIARKGVVRGVLGFPGRLVGGILGGGSPEGSHAPSENQSFADLWVDFLLKETEERERRELAEASRSISGTQERSISAVPISSVPERRTSVVGSFTTVHPYPNPTSGPIASKQFLEQSDTEFATVPLTSTVSPSENSYPFSRPLPRY</sequence>
<protein>
    <submittedName>
        <fullName evidence="6">Golgin candidate 4</fullName>
    </submittedName>
</protein>
<evidence type="ECO:0000256" key="5">
    <source>
        <dbReference type="SAM" id="MobiDB-lite"/>
    </source>
</evidence>
<feature type="coiled-coil region" evidence="4">
    <location>
        <begin position="303"/>
        <end position="491"/>
    </location>
</feature>
<feature type="coiled-coil region" evidence="4">
    <location>
        <begin position="535"/>
        <end position="562"/>
    </location>
</feature>
<proteinExistence type="predicted"/>
<dbReference type="AlphaFoldDB" id="A0A1D1XPC1"/>
<dbReference type="GO" id="GO:0007030">
    <property type="term" value="P:Golgi organization"/>
    <property type="evidence" value="ECO:0007669"/>
    <property type="project" value="TreeGrafter"/>
</dbReference>
<keyword evidence="3 4" id="KW-0175">Coiled coil</keyword>
<evidence type="ECO:0000256" key="4">
    <source>
        <dbReference type="SAM" id="Coils"/>
    </source>
</evidence>
<gene>
    <name evidence="6" type="primary">GC4_0</name>
    <name evidence="6" type="ORF">g.56134</name>
</gene>
<dbReference type="GO" id="GO:0006888">
    <property type="term" value="P:endoplasmic reticulum to Golgi vesicle-mediated transport"/>
    <property type="evidence" value="ECO:0007669"/>
    <property type="project" value="TreeGrafter"/>
</dbReference>
<name>A0A1D1XPC1_9ARAE</name>
<feature type="region of interest" description="Disordered" evidence="5">
    <location>
        <begin position="220"/>
        <end position="246"/>
    </location>
</feature>
<evidence type="ECO:0000256" key="3">
    <source>
        <dbReference type="ARBA" id="ARBA00023054"/>
    </source>
</evidence>
<evidence type="ECO:0000256" key="2">
    <source>
        <dbReference type="ARBA" id="ARBA00023034"/>
    </source>
</evidence>
<feature type="coiled-coil region" evidence="4">
    <location>
        <begin position="177"/>
        <end position="204"/>
    </location>
</feature>
<feature type="compositionally biased region" description="Polar residues" evidence="5">
    <location>
        <begin position="236"/>
        <end position="245"/>
    </location>
</feature>